<evidence type="ECO:0000259" key="1">
    <source>
        <dbReference type="Pfam" id="PF13649"/>
    </source>
</evidence>
<gene>
    <name evidence="2" type="ORF">FJU30_19075</name>
</gene>
<dbReference type="InterPro" id="IPR041698">
    <property type="entry name" value="Methyltransf_25"/>
</dbReference>
<keyword evidence="2" id="KW-0489">Methyltransferase</keyword>
<dbReference type="InterPro" id="IPR029063">
    <property type="entry name" value="SAM-dependent_MTases_sf"/>
</dbReference>
<dbReference type="EMBL" id="VYKJ01000011">
    <property type="protein sequence ID" value="KAA8997341.1"/>
    <property type="molecule type" value="Genomic_DNA"/>
</dbReference>
<keyword evidence="2" id="KW-0808">Transferase</keyword>
<dbReference type="GO" id="GO:0008168">
    <property type="term" value="F:methyltransferase activity"/>
    <property type="evidence" value="ECO:0007669"/>
    <property type="project" value="UniProtKB-KW"/>
</dbReference>
<dbReference type="PANTHER" id="PTHR44068">
    <property type="entry name" value="ZGC:194242"/>
    <property type="match status" value="1"/>
</dbReference>
<dbReference type="Gene3D" id="3.40.50.150">
    <property type="entry name" value="Vaccinia Virus protein VP39"/>
    <property type="match status" value="1"/>
</dbReference>
<feature type="domain" description="Methyltransferase" evidence="1">
    <location>
        <begin position="54"/>
        <end position="149"/>
    </location>
</feature>
<organism evidence="2 3">
    <name type="scientific">Affinibrenneria salicis</name>
    <dbReference type="NCBI Taxonomy" id="2590031"/>
    <lineage>
        <taxon>Bacteria</taxon>
        <taxon>Pseudomonadati</taxon>
        <taxon>Pseudomonadota</taxon>
        <taxon>Gammaproteobacteria</taxon>
        <taxon>Enterobacterales</taxon>
        <taxon>Pectobacteriaceae</taxon>
        <taxon>Affinibrenneria</taxon>
    </lineage>
</organism>
<dbReference type="CDD" id="cd02440">
    <property type="entry name" value="AdoMet_MTases"/>
    <property type="match status" value="1"/>
</dbReference>
<dbReference type="SUPFAM" id="SSF53335">
    <property type="entry name" value="S-adenosyl-L-methionine-dependent methyltransferases"/>
    <property type="match status" value="1"/>
</dbReference>
<dbReference type="AlphaFoldDB" id="A0A5J5FWV2"/>
<keyword evidence="3" id="KW-1185">Reference proteome</keyword>
<sequence length="224" mass="25229">MTNNIYERQYQYLKHHGQRAWSGEGYERGRQALTAVLQSLREDKVLPPPGSVCLELGCGNGAMASLLLARAGYNVHGVDISATAIEWAQESFAAEGLSGSFRQGDVCTLDQYAGRQFDLVFDGSCLHCLINDQRARCFSQIGRVLKTDGMFIVSSMCGQPQRTEDQENYDAQHHHLMRDGRPWRTLRPLPRLIDELADNGFTVFRTAVNHNPWWDHATLCCRLA</sequence>
<comment type="caution">
    <text evidence="2">The sequence shown here is derived from an EMBL/GenBank/DDBJ whole genome shotgun (WGS) entry which is preliminary data.</text>
</comment>
<evidence type="ECO:0000313" key="2">
    <source>
        <dbReference type="EMBL" id="KAA8997341.1"/>
    </source>
</evidence>
<accession>A0A5J5FWV2</accession>
<evidence type="ECO:0000313" key="3">
    <source>
        <dbReference type="Proteomes" id="UP000335415"/>
    </source>
</evidence>
<dbReference type="OrthoDB" id="5872370at2"/>
<dbReference type="Pfam" id="PF13649">
    <property type="entry name" value="Methyltransf_25"/>
    <property type="match status" value="1"/>
</dbReference>
<dbReference type="InterPro" id="IPR050447">
    <property type="entry name" value="Erg6_SMT_methyltransf"/>
</dbReference>
<proteinExistence type="predicted"/>
<dbReference type="PANTHER" id="PTHR44068:SF11">
    <property type="entry name" value="GERANYL DIPHOSPHATE 2-C-METHYLTRANSFERASE"/>
    <property type="match status" value="1"/>
</dbReference>
<dbReference type="GO" id="GO:0032259">
    <property type="term" value="P:methylation"/>
    <property type="evidence" value="ECO:0007669"/>
    <property type="project" value="UniProtKB-KW"/>
</dbReference>
<reference evidence="2 3" key="1">
    <citation type="submission" date="2019-09" db="EMBL/GenBank/DDBJ databases">
        <authorList>
            <person name="Li Y."/>
        </authorList>
    </citation>
    <scope>NUCLEOTIDE SEQUENCE [LARGE SCALE GENOMIC DNA]</scope>
    <source>
        <strain evidence="2 3">L3-3HA</strain>
    </source>
</reference>
<dbReference type="Proteomes" id="UP000335415">
    <property type="component" value="Unassembled WGS sequence"/>
</dbReference>
<protein>
    <submittedName>
        <fullName evidence="2">Methyltransferase domain-containing protein</fullName>
    </submittedName>
</protein>
<name>A0A5J5FWV2_9GAMM</name>
<dbReference type="RefSeq" id="WP_150436564.1">
    <property type="nucleotide sequence ID" value="NZ_VYKJ01000011.1"/>
</dbReference>